<proteinExistence type="predicted"/>
<gene>
    <name evidence="2" type="ORF">SDC9_168828</name>
</gene>
<feature type="compositionally biased region" description="Basic residues" evidence="1">
    <location>
        <begin position="21"/>
        <end position="36"/>
    </location>
</feature>
<feature type="compositionally biased region" description="Basic residues" evidence="1">
    <location>
        <begin position="43"/>
        <end position="52"/>
    </location>
</feature>
<evidence type="ECO:0000256" key="1">
    <source>
        <dbReference type="SAM" id="MobiDB-lite"/>
    </source>
</evidence>
<reference evidence="2" key="1">
    <citation type="submission" date="2019-08" db="EMBL/GenBank/DDBJ databases">
        <authorList>
            <person name="Kucharzyk K."/>
            <person name="Murdoch R.W."/>
            <person name="Higgins S."/>
            <person name="Loffler F."/>
        </authorList>
    </citation>
    <scope>NUCLEOTIDE SEQUENCE</scope>
</reference>
<organism evidence="2">
    <name type="scientific">bioreactor metagenome</name>
    <dbReference type="NCBI Taxonomy" id="1076179"/>
    <lineage>
        <taxon>unclassified sequences</taxon>
        <taxon>metagenomes</taxon>
        <taxon>ecological metagenomes</taxon>
    </lineage>
</organism>
<protein>
    <submittedName>
        <fullName evidence="2">Uncharacterized protein</fullName>
    </submittedName>
</protein>
<sequence length="52" mass="6412">MRTGKWKKGRKAKEGTECKRLIGKKTQRKQQERKKRRGEEKKKERRRTTKIK</sequence>
<evidence type="ECO:0000313" key="2">
    <source>
        <dbReference type="EMBL" id="MPN21449.1"/>
    </source>
</evidence>
<name>A0A645G6K7_9ZZZZ</name>
<dbReference type="EMBL" id="VSSQ01069438">
    <property type="protein sequence ID" value="MPN21449.1"/>
    <property type="molecule type" value="Genomic_DNA"/>
</dbReference>
<feature type="region of interest" description="Disordered" evidence="1">
    <location>
        <begin position="1"/>
        <end position="52"/>
    </location>
</feature>
<feature type="compositionally biased region" description="Basic residues" evidence="1">
    <location>
        <begin position="1"/>
        <end position="11"/>
    </location>
</feature>
<accession>A0A645G6K7</accession>
<comment type="caution">
    <text evidence="2">The sequence shown here is derived from an EMBL/GenBank/DDBJ whole genome shotgun (WGS) entry which is preliminary data.</text>
</comment>
<dbReference type="AlphaFoldDB" id="A0A645G6K7"/>